<evidence type="ECO:0000256" key="1">
    <source>
        <dbReference type="ARBA" id="ARBA00000707"/>
    </source>
</evidence>
<feature type="compositionally biased region" description="Polar residues" evidence="8">
    <location>
        <begin position="383"/>
        <end position="398"/>
    </location>
</feature>
<evidence type="ECO:0000259" key="10">
    <source>
        <dbReference type="PROSITE" id="PS51283"/>
    </source>
</evidence>
<dbReference type="SUPFAM" id="SSF54001">
    <property type="entry name" value="Cysteine proteinases"/>
    <property type="match status" value="1"/>
</dbReference>
<dbReference type="InterPro" id="IPR035927">
    <property type="entry name" value="DUSP-like_sf"/>
</dbReference>
<feature type="compositionally biased region" description="Low complexity" evidence="8">
    <location>
        <begin position="366"/>
        <end position="382"/>
    </location>
</feature>
<evidence type="ECO:0000256" key="8">
    <source>
        <dbReference type="SAM" id="MobiDB-lite"/>
    </source>
</evidence>
<feature type="compositionally biased region" description="Basic and acidic residues" evidence="8">
    <location>
        <begin position="719"/>
        <end position="730"/>
    </location>
</feature>
<feature type="compositionally biased region" description="Polar residues" evidence="8">
    <location>
        <begin position="24"/>
        <end position="52"/>
    </location>
</feature>
<accession>A0A1X2G818</accession>
<dbReference type="AlphaFoldDB" id="A0A1X2G818"/>
<evidence type="ECO:0000313" key="12">
    <source>
        <dbReference type="Proteomes" id="UP000242146"/>
    </source>
</evidence>
<evidence type="ECO:0000256" key="2">
    <source>
        <dbReference type="ARBA" id="ARBA00009085"/>
    </source>
</evidence>
<dbReference type="GO" id="GO:0006508">
    <property type="term" value="P:proteolysis"/>
    <property type="evidence" value="ECO:0007669"/>
    <property type="project" value="UniProtKB-KW"/>
</dbReference>
<feature type="compositionally biased region" description="Low complexity" evidence="8">
    <location>
        <begin position="731"/>
        <end position="744"/>
    </location>
</feature>
<organism evidence="11 12">
    <name type="scientific">Hesseltinella vesiculosa</name>
    <dbReference type="NCBI Taxonomy" id="101127"/>
    <lineage>
        <taxon>Eukaryota</taxon>
        <taxon>Fungi</taxon>
        <taxon>Fungi incertae sedis</taxon>
        <taxon>Mucoromycota</taxon>
        <taxon>Mucoromycotina</taxon>
        <taxon>Mucoromycetes</taxon>
        <taxon>Mucorales</taxon>
        <taxon>Cunninghamellaceae</taxon>
        <taxon>Hesseltinella</taxon>
    </lineage>
</organism>
<dbReference type="Pfam" id="PF00443">
    <property type="entry name" value="UCH"/>
    <property type="match status" value="1"/>
</dbReference>
<dbReference type="GO" id="GO:0016579">
    <property type="term" value="P:protein deubiquitination"/>
    <property type="evidence" value="ECO:0007669"/>
    <property type="project" value="InterPro"/>
</dbReference>
<evidence type="ECO:0000256" key="7">
    <source>
        <dbReference type="ARBA" id="ARBA00022807"/>
    </source>
</evidence>
<dbReference type="EC" id="3.4.19.12" evidence="3"/>
<feature type="region of interest" description="Disordered" evidence="8">
    <location>
        <begin position="719"/>
        <end position="744"/>
    </location>
</feature>
<evidence type="ECO:0000313" key="11">
    <source>
        <dbReference type="EMBL" id="ORX47413.1"/>
    </source>
</evidence>
<protein>
    <recommendedName>
        <fullName evidence="3">ubiquitinyl hydrolase 1</fullName>
        <ecNumber evidence="3">3.4.19.12</ecNumber>
    </recommendedName>
</protein>
<comment type="similarity">
    <text evidence="2">Belongs to the peptidase C19 family.</text>
</comment>
<dbReference type="PANTHER" id="PTHR21646">
    <property type="entry name" value="UBIQUITIN CARBOXYL-TERMINAL HYDROLASE"/>
    <property type="match status" value="1"/>
</dbReference>
<evidence type="ECO:0000256" key="3">
    <source>
        <dbReference type="ARBA" id="ARBA00012759"/>
    </source>
</evidence>
<dbReference type="EMBL" id="MCGT01000033">
    <property type="protein sequence ID" value="ORX47413.1"/>
    <property type="molecule type" value="Genomic_DNA"/>
</dbReference>
<feature type="region of interest" description="Disordered" evidence="8">
    <location>
        <begin position="888"/>
        <end position="940"/>
    </location>
</feature>
<dbReference type="InterPro" id="IPR038765">
    <property type="entry name" value="Papain-like_cys_pep_sf"/>
</dbReference>
<dbReference type="InterPro" id="IPR001394">
    <property type="entry name" value="Peptidase_C19_UCH"/>
</dbReference>
<reference evidence="11 12" key="1">
    <citation type="submission" date="2016-07" db="EMBL/GenBank/DDBJ databases">
        <title>Pervasive Adenine N6-methylation of Active Genes in Fungi.</title>
        <authorList>
            <consortium name="DOE Joint Genome Institute"/>
            <person name="Mondo S.J."/>
            <person name="Dannebaum R.O."/>
            <person name="Kuo R.C."/>
            <person name="Labutti K."/>
            <person name="Haridas S."/>
            <person name="Kuo A."/>
            <person name="Salamov A."/>
            <person name="Ahrendt S.R."/>
            <person name="Lipzen A."/>
            <person name="Sullivan W."/>
            <person name="Andreopoulos W.B."/>
            <person name="Clum A."/>
            <person name="Lindquist E."/>
            <person name="Daum C."/>
            <person name="Ramamoorthy G.K."/>
            <person name="Gryganskyi A."/>
            <person name="Culley D."/>
            <person name="Magnuson J.K."/>
            <person name="James T.Y."/>
            <person name="O'Malley M.A."/>
            <person name="Stajich J.E."/>
            <person name="Spatafora J.W."/>
            <person name="Visel A."/>
            <person name="Grigoriev I.V."/>
        </authorList>
    </citation>
    <scope>NUCLEOTIDE SEQUENCE [LARGE SCALE GENOMIC DNA]</scope>
    <source>
        <strain evidence="11 12">NRRL 3301</strain>
    </source>
</reference>
<keyword evidence="7" id="KW-0788">Thiol protease</keyword>
<gene>
    <name evidence="11" type="ORF">DM01DRAFT_1138805</name>
</gene>
<dbReference type="InterPro" id="IPR018200">
    <property type="entry name" value="USP_CS"/>
</dbReference>
<dbReference type="PANTHER" id="PTHR21646:SF24">
    <property type="entry name" value="UBIQUITIN CARBOXYL-TERMINAL HYDROLASE"/>
    <property type="match status" value="1"/>
</dbReference>
<feature type="region of interest" description="Disordered" evidence="8">
    <location>
        <begin position="1"/>
        <end position="82"/>
    </location>
</feature>
<dbReference type="OrthoDB" id="292964at2759"/>
<evidence type="ECO:0000256" key="6">
    <source>
        <dbReference type="ARBA" id="ARBA00022801"/>
    </source>
</evidence>
<dbReference type="SUPFAM" id="SSF143791">
    <property type="entry name" value="DUSP-like"/>
    <property type="match status" value="1"/>
</dbReference>
<keyword evidence="5" id="KW-0833">Ubl conjugation pathway</keyword>
<dbReference type="GO" id="GO:0004843">
    <property type="term" value="F:cysteine-type deubiquitinase activity"/>
    <property type="evidence" value="ECO:0007669"/>
    <property type="project" value="UniProtKB-EC"/>
</dbReference>
<feature type="compositionally biased region" description="Acidic residues" evidence="8">
    <location>
        <begin position="931"/>
        <end position="940"/>
    </location>
</feature>
<evidence type="ECO:0000256" key="5">
    <source>
        <dbReference type="ARBA" id="ARBA00022786"/>
    </source>
</evidence>
<dbReference type="InterPro" id="IPR028889">
    <property type="entry name" value="USP"/>
</dbReference>
<feature type="domain" description="USP" evidence="9">
    <location>
        <begin position="398"/>
        <end position="1183"/>
    </location>
</feature>
<dbReference type="InterPro" id="IPR006615">
    <property type="entry name" value="Pept_C19_DUSP"/>
</dbReference>
<name>A0A1X2G818_9FUNG</name>
<dbReference type="SMART" id="SM00695">
    <property type="entry name" value="DUSP"/>
    <property type="match status" value="1"/>
</dbReference>
<dbReference type="InterPro" id="IPR050185">
    <property type="entry name" value="Ub_carboxyl-term_hydrolase"/>
</dbReference>
<sequence length="1183" mass="131538">MMDVQHDLSSDPPTPSSMQTPTPMNNATATEHTTDSSIMQLGDQASAQNSPLSAKRARETSVSSDADSMTHQRSTPSPTFLNSDDEDMALENAVSGWACNDQPALHDIPDLEPVDQLDYIQQLKNKPLQQGDAWFLVPTAWYDRWQKFIKRVSSTNEATRQLGSETPPGPIDTSVLLTDNGRHLLPDLLEDEDFVLVPEQAWFALDKWYGCSPEAIGREVIAEGSEVKQEAKIEVYPPSFKLYVISDMSSTLEKPPSVRVSRAMSLEDFKDTITNALDLRTGIDFHLYRLESDPLLPEPAIAWSAINCDAERLLLEDEAKKTVSDHSLASGTLVVDLEMSGRPASDASSTSTSFSSHFGSTFNKLTASSSPPFSSSSTFTSSQDWKPTTAPQRQQGTTGLSNLGNTCFMNSALQCLSNTEELTKWFLAGHYKTDLNRDNPLGMGGEIAENYGTLIERLWSGTVASLAPRDFKYTIGRFNPTFTGYQQHDSQELLAFLLDGLHEDLNRILKKPYIEMPDFDDKPDDEVANTTWKYHKARNDSIIVDLFQGQFKSRLICSVCDKVSVTFDPFMYLSLPLPIQKKRKITVTFMPFDPSQPAKKMVITLDKDASIKHLKNAVAKQVELVDSNKLLVAELFSDKLYKVFPDYDVVATINNNDTIVIYQLPGPVPQVPPSSGYSTRFRFSSRLVSDDEEDDKEQPFDGDKWIVFPVYCYAVPDKEDLPKDDGDEHTTTSFRRSSYSRSSTQFGGPILLAVQAKDATDPNALYTLIAQHVERYTMVKLFEEERGSAPRQLTATAIDPDSDTMDVDPQSPSAAVPIKTAAAVTAAGGRQLVPIQNLFTMKVCEKSSYNDDFLPAGVSTWNTQTMTDLRTRFAEEQDQQRDYDAWLKEKQAPSSSPTPPATADDPDADMQEVSSDTNGDAEPTALARKDDDDDPTDYENEVVGDIASSWSAKDTSSMIVDTIPAITASSIPSPALALPKHRPRPAPRTAIRQGEGILLEWTVTKAQQLFGAKTSNSSLQTSSGVNDDAWRDIEDLGDPLVAAESQQQGGKKQVTLMDCLDEFTKEEELSEDDLWYCPRCKEHQRATKKFDIWHLPDVLVVHLKRFSHTRTLRDKIDAFIDFPLEELDLTDRVLGNDPQSDDRYIYDLYAVDNHFGGMGGGHCKGIPHRQRGSALLSFLISCL</sequence>
<dbReference type="PROSITE" id="PS00972">
    <property type="entry name" value="USP_1"/>
    <property type="match status" value="1"/>
</dbReference>
<dbReference type="PROSITE" id="PS50235">
    <property type="entry name" value="USP_3"/>
    <property type="match status" value="1"/>
</dbReference>
<dbReference type="Pfam" id="PF06337">
    <property type="entry name" value="DUSP"/>
    <property type="match status" value="1"/>
</dbReference>
<evidence type="ECO:0000259" key="9">
    <source>
        <dbReference type="PROSITE" id="PS50235"/>
    </source>
</evidence>
<feature type="compositionally biased region" description="Polar residues" evidence="8">
    <location>
        <begin position="60"/>
        <end position="82"/>
    </location>
</feature>
<comment type="catalytic activity">
    <reaction evidence="1">
        <text>Thiol-dependent hydrolysis of ester, thioester, amide, peptide and isopeptide bonds formed by the C-terminal Gly of ubiquitin (a 76-residue protein attached to proteins as an intracellular targeting signal).</text>
        <dbReference type="EC" id="3.4.19.12"/>
    </reaction>
</comment>
<dbReference type="Proteomes" id="UP000242146">
    <property type="component" value="Unassembled WGS sequence"/>
</dbReference>
<keyword evidence="6" id="KW-0378">Hydrolase</keyword>
<comment type="caution">
    <text evidence="11">The sequence shown here is derived from an EMBL/GenBank/DDBJ whole genome shotgun (WGS) entry which is preliminary data.</text>
</comment>
<proteinExistence type="inferred from homology"/>
<feature type="region of interest" description="Disordered" evidence="8">
    <location>
        <begin position="366"/>
        <end position="398"/>
    </location>
</feature>
<dbReference type="Gene3D" id="3.30.2230.10">
    <property type="entry name" value="DUSP-like"/>
    <property type="match status" value="1"/>
</dbReference>
<evidence type="ECO:0000256" key="4">
    <source>
        <dbReference type="ARBA" id="ARBA00022670"/>
    </source>
</evidence>
<dbReference type="STRING" id="101127.A0A1X2G818"/>
<dbReference type="Gene3D" id="3.90.70.10">
    <property type="entry name" value="Cysteine proteinases"/>
    <property type="match status" value="2"/>
</dbReference>
<dbReference type="PROSITE" id="PS51283">
    <property type="entry name" value="DUSP"/>
    <property type="match status" value="1"/>
</dbReference>
<keyword evidence="12" id="KW-1185">Reference proteome</keyword>
<keyword evidence="4" id="KW-0645">Protease</keyword>
<feature type="domain" description="DUSP" evidence="10">
    <location>
        <begin position="111"/>
        <end position="221"/>
    </location>
</feature>